<protein>
    <submittedName>
        <fullName evidence="2">Uncharacterized protein</fullName>
    </submittedName>
</protein>
<dbReference type="AlphaFoldDB" id="A0A0F4G7G4"/>
<organism evidence="2 3">
    <name type="scientific">Zymoseptoria brevis</name>
    <dbReference type="NCBI Taxonomy" id="1047168"/>
    <lineage>
        <taxon>Eukaryota</taxon>
        <taxon>Fungi</taxon>
        <taxon>Dikarya</taxon>
        <taxon>Ascomycota</taxon>
        <taxon>Pezizomycotina</taxon>
        <taxon>Dothideomycetes</taxon>
        <taxon>Dothideomycetidae</taxon>
        <taxon>Mycosphaerellales</taxon>
        <taxon>Mycosphaerellaceae</taxon>
        <taxon>Zymoseptoria</taxon>
    </lineage>
</organism>
<feature type="compositionally biased region" description="Polar residues" evidence="1">
    <location>
        <begin position="1"/>
        <end position="10"/>
    </location>
</feature>
<evidence type="ECO:0000313" key="2">
    <source>
        <dbReference type="EMBL" id="KJX93313.1"/>
    </source>
</evidence>
<feature type="region of interest" description="Disordered" evidence="1">
    <location>
        <begin position="1"/>
        <end position="23"/>
    </location>
</feature>
<dbReference type="Proteomes" id="UP000033647">
    <property type="component" value="Unassembled WGS sequence"/>
</dbReference>
<reference evidence="2 3" key="1">
    <citation type="submission" date="2015-03" db="EMBL/GenBank/DDBJ databases">
        <title>RNA-seq based gene annotation and comparative genomics of four Zymoseptoria species reveal species-specific pathogenicity related genes and transposable element activity.</title>
        <authorList>
            <person name="Grandaubert J."/>
            <person name="Bhattacharyya A."/>
            <person name="Stukenbrock E.H."/>
        </authorList>
    </citation>
    <scope>NUCLEOTIDE SEQUENCE [LARGE SCALE GENOMIC DNA]</scope>
    <source>
        <strain evidence="2 3">Zb18110</strain>
    </source>
</reference>
<evidence type="ECO:0000256" key="1">
    <source>
        <dbReference type="SAM" id="MobiDB-lite"/>
    </source>
</evidence>
<proteinExistence type="predicted"/>
<comment type="caution">
    <text evidence="2">The sequence shown here is derived from an EMBL/GenBank/DDBJ whole genome shotgun (WGS) entry which is preliminary data.</text>
</comment>
<keyword evidence="3" id="KW-1185">Reference proteome</keyword>
<dbReference type="EMBL" id="LAFY01004297">
    <property type="protein sequence ID" value="KJX93313.1"/>
    <property type="molecule type" value="Genomic_DNA"/>
</dbReference>
<evidence type="ECO:0000313" key="3">
    <source>
        <dbReference type="Proteomes" id="UP000033647"/>
    </source>
</evidence>
<dbReference type="STRING" id="1047168.A0A0F4G7G4"/>
<accession>A0A0F4G7G4</accession>
<name>A0A0F4G7G4_9PEZI</name>
<dbReference type="OrthoDB" id="407298at2759"/>
<gene>
    <name evidence="2" type="ORF">TI39_contig4338g00007</name>
</gene>
<sequence>MAQRNVNISSAALPYSLPNTRDGDSTLRAAELQSWRDGFQYGAALGGGVGPYSTAGPLGEAKIDADMALIVTEVDSQREYEQADWKKANASLAQYNDLRTLDGYAKLYDDQ</sequence>